<proteinExistence type="predicted"/>
<protein>
    <submittedName>
        <fullName evidence="2">Uncharacterized protein</fullName>
    </submittedName>
</protein>
<dbReference type="GeneID" id="93581158"/>
<gene>
    <name evidence="2" type="ORF">ASPBRDRAFT_661345</name>
</gene>
<dbReference type="RefSeq" id="XP_067474663.1">
    <property type="nucleotide sequence ID" value="XM_067628670.1"/>
</dbReference>
<evidence type="ECO:0000313" key="2">
    <source>
        <dbReference type="EMBL" id="OJJ67414.1"/>
    </source>
</evidence>
<evidence type="ECO:0000313" key="3">
    <source>
        <dbReference type="Proteomes" id="UP000184499"/>
    </source>
</evidence>
<organism evidence="2 3">
    <name type="scientific">Aspergillus brasiliensis (strain CBS 101740 / IMI 381727 / IBT 21946)</name>
    <dbReference type="NCBI Taxonomy" id="767769"/>
    <lineage>
        <taxon>Eukaryota</taxon>
        <taxon>Fungi</taxon>
        <taxon>Dikarya</taxon>
        <taxon>Ascomycota</taxon>
        <taxon>Pezizomycotina</taxon>
        <taxon>Eurotiomycetes</taxon>
        <taxon>Eurotiomycetidae</taxon>
        <taxon>Eurotiales</taxon>
        <taxon>Aspergillaceae</taxon>
        <taxon>Aspergillus</taxon>
        <taxon>Aspergillus subgen. Circumdati</taxon>
    </lineage>
</organism>
<dbReference type="EMBL" id="KV878694">
    <property type="protein sequence ID" value="OJJ67414.1"/>
    <property type="molecule type" value="Genomic_DNA"/>
</dbReference>
<dbReference type="STRING" id="767769.A0A1L9U6V8"/>
<dbReference type="OrthoDB" id="4369670at2759"/>
<dbReference type="Proteomes" id="UP000184499">
    <property type="component" value="Unassembled WGS sequence"/>
</dbReference>
<feature type="region of interest" description="Disordered" evidence="1">
    <location>
        <begin position="1"/>
        <end position="21"/>
    </location>
</feature>
<dbReference type="AlphaFoldDB" id="A0A1L9U6V8"/>
<accession>A0A1L9U6V8</accession>
<sequence length="101" mass="11153">MLAQRSGKASDLYATSSSEAHDDPAVRLAFRVRYNDSFGREVVYYARNSAIGMANFASVRPDVKFLEDNLLPMGVRGTEVILPEFTGSPGKLNHRQTDTSI</sequence>
<reference evidence="3" key="1">
    <citation type="journal article" date="2017" name="Genome Biol.">
        <title>Comparative genomics reveals high biological diversity and specific adaptations in the industrially and medically important fungal genus Aspergillus.</title>
        <authorList>
            <person name="de Vries R.P."/>
            <person name="Riley R."/>
            <person name="Wiebenga A."/>
            <person name="Aguilar-Osorio G."/>
            <person name="Amillis S."/>
            <person name="Uchima C.A."/>
            <person name="Anderluh G."/>
            <person name="Asadollahi M."/>
            <person name="Askin M."/>
            <person name="Barry K."/>
            <person name="Battaglia E."/>
            <person name="Bayram O."/>
            <person name="Benocci T."/>
            <person name="Braus-Stromeyer S.A."/>
            <person name="Caldana C."/>
            <person name="Canovas D."/>
            <person name="Cerqueira G.C."/>
            <person name="Chen F."/>
            <person name="Chen W."/>
            <person name="Choi C."/>
            <person name="Clum A."/>
            <person name="Dos Santos R.A."/>
            <person name="Damasio A.R."/>
            <person name="Diallinas G."/>
            <person name="Emri T."/>
            <person name="Fekete E."/>
            <person name="Flipphi M."/>
            <person name="Freyberg S."/>
            <person name="Gallo A."/>
            <person name="Gournas C."/>
            <person name="Habgood R."/>
            <person name="Hainaut M."/>
            <person name="Harispe M.L."/>
            <person name="Henrissat B."/>
            <person name="Hilden K.S."/>
            <person name="Hope R."/>
            <person name="Hossain A."/>
            <person name="Karabika E."/>
            <person name="Karaffa L."/>
            <person name="Karanyi Z."/>
            <person name="Krasevec N."/>
            <person name="Kuo A."/>
            <person name="Kusch H."/>
            <person name="LaButti K."/>
            <person name="Lagendijk E.L."/>
            <person name="Lapidus A."/>
            <person name="Levasseur A."/>
            <person name="Lindquist E."/>
            <person name="Lipzen A."/>
            <person name="Logrieco A.F."/>
            <person name="MacCabe A."/>
            <person name="Maekelae M.R."/>
            <person name="Malavazi I."/>
            <person name="Melin P."/>
            <person name="Meyer V."/>
            <person name="Mielnichuk N."/>
            <person name="Miskei M."/>
            <person name="Molnar A.P."/>
            <person name="Mule G."/>
            <person name="Ngan C.Y."/>
            <person name="Orejas M."/>
            <person name="Orosz E."/>
            <person name="Ouedraogo J.P."/>
            <person name="Overkamp K.M."/>
            <person name="Park H.-S."/>
            <person name="Perrone G."/>
            <person name="Piumi F."/>
            <person name="Punt P.J."/>
            <person name="Ram A.F."/>
            <person name="Ramon A."/>
            <person name="Rauscher S."/>
            <person name="Record E."/>
            <person name="Riano-Pachon D.M."/>
            <person name="Robert V."/>
            <person name="Roehrig J."/>
            <person name="Ruller R."/>
            <person name="Salamov A."/>
            <person name="Salih N.S."/>
            <person name="Samson R.A."/>
            <person name="Sandor E."/>
            <person name="Sanguinetti M."/>
            <person name="Schuetze T."/>
            <person name="Sepcic K."/>
            <person name="Shelest E."/>
            <person name="Sherlock G."/>
            <person name="Sophianopoulou V."/>
            <person name="Squina F.M."/>
            <person name="Sun H."/>
            <person name="Susca A."/>
            <person name="Todd R.B."/>
            <person name="Tsang A."/>
            <person name="Unkles S.E."/>
            <person name="van de Wiele N."/>
            <person name="van Rossen-Uffink D."/>
            <person name="Oliveira J.V."/>
            <person name="Vesth T.C."/>
            <person name="Visser J."/>
            <person name="Yu J.-H."/>
            <person name="Zhou M."/>
            <person name="Andersen M.R."/>
            <person name="Archer D.B."/>
            <person name="Baker S.E."/>
            <person name="Benoit I."/>
            <person name="Brakhage A.A."/>
            <person name="Braus G.H."/>
            <person name="Fischer R."/>
            <person name="Frisvad J.C."/>
            <person name="Goldman G.H."/>
            <person name="Houbraken J."/>
            <person name="Oakley B."/>
            <person name="Pocsi I."/>
            <person name="Scazzocchio C."/>
            <person name="Seiboth B."/>
            <person name="vanKuyk P.A."/>
            <person name="Wortman J."/>
            <person name="Dyer P.S."/>
            <person name="Grigoriev I.V."/>
        </authorList>
    </citation>
    <scope>NUCLEOTIDE SEQUENCE [LARGE SCALE GENOMIC DNA]</scope>
    <source>
        <strain evidence="3">CBS 101740 / IMI 381727 / IBT 21946</strain>
    </source>
</reference>
<name>A0A1L9U6V8_ASPBC</name>
<keyword evidence="3" id="KW-1185">Reference proteome</keyword>
<dbReference type="VEuPathDB" id="FungiDB:ASPBRDRAFT_661345"/>
<evidence type="ECO:0000256" key="1">
    <source>
        <dbReference type="SAM" id="MobiDB-lite"/>
    </source>
</evidence>